<dbReference type="InterPro" id="IPR029058">
    <property type="entry name" value="AB_hydrolase_fold"/>
</dbReference>
<keyword evidence="2" id="KW-1185">Reference proteome</keyword>
<organism evidence="1 2">
    <name type="scientific">Williamwhitmania taraxaci</name>
    <dbReference type="NCBI Taxonomy" id="1640674"/>
    <lineage>
        <taxon>Bacteria</taxon>
        <taxon>Pseudomonadati</taxon>
        <taxon>Bacteroidota</taxon>
        <taxon>Bacteroidia</taxon>
        <taxon>Bacteroidales</taxon>
        <taxon>Williamwhitmaniaceae</taxon>
        <taxon>Williamwhitmania</taxon>
    </lineage>
</organism>
<evidence type="ECO:0000313" key="2">
    <source>
        <dbReference type="Proteomes" id="UP000199452"/>
    </source>
</evidence>
<proteinExistence type="predicted"/>
<accession>A0A1G6NLW3</accession>
<reference evidence="1 2" key="1">
    <citation type="submission" date="2016-09" db="EMBL/GenBank/DDBJ databases">
        <authorList>
            <person name="Capua I."/>
            <person name="De Benedictis P."/>
            <person name="Joannis T."/>
            <person name="Lombin L.H."/>
            <person name="Cattoli G."/>
        </authorList>
    </citation>
    <scope>NUCLEOTIDE SEQUENCE [LARGE SCALE GENOMIC DNA]</scope>
    <source>
        <strain evidence="1 2">A7P-90m</strain>
    </source>
</reference>
<gene>
    <name evidence="1" type="ORF">SAMN05216323_104417</name>
</gene>
<sequence>MPSRANGHEGDSTPTDTTTGSGVVTIYFCGTGITQKWWNAADAHSWNENNGFWSPEHVASLYKEQSSSNQSLKYIVDGIGTGVKFPFYDKLAFSFPSLKSNPRGWRTCLKEANQHIDEALKLLPGNITLNIVGFSRGGILAMWLAHQMEKEKRIKTINMLVFDPVPGDSKVPEKIYSLGPKVKSYVGIYASDERTWMFEPVIPSFESPATKVWMLRVPGSHETMVGNIQKDGHSIDYEPGADEFRADLIYVSWITKVIAVEMMATPAWGSLEFAWSWHENGANIESRKSSFMEHFTAMLDYKHYDYMRTVPFIPLGIQAYWASKERGGTGCLRCTLGDMAEKRYNNQRCVYWMKDGKRLEIVGLEDHISAPTGEETWDKLMSLTQDTVNGTMQKAIPAMP</sequence>
<dbReference type="SUPFAM" id="SSF53474">
    <property type="entry name" value="alpha/beta-Hydrolases"/>
    <property type="match status" value="1"/>
</dbReference>
<dbReference type="AlphaFoldDB" id="A0A1G6NLW3"/>
<dbReference type="Proteomes" id="UP000199452">
    <property type="component" value="Unassembled WGS sequence"/>
</dbReference>
<protein>
    <submittedName>
        <fullName evidence="1">Uncharacterized protein</fullName>
    </submittedName>
</protein>
<name>A0A1G6NLW3_9BACT</name>
<dbReference type="STRING" id="1640674.SAMN05216323_104417"/>
<evidence type="ECO:0000313" key="1">
    <source>
        <dbReference type="EMBL" id="SDC68719.1"/>
    </source>
</evidence>
<dbReference type="EMBL" id="FMYP01000044">
    <property type="protein sequence ID" value="SDC68719.1"/>
    <property type="molecule type" value="Genomic_DNA"/>
</dbReference>